<dbReference type="PANTHER" id="PTHR13204:SF1">
    <property type="entry name" value="ESTER HYDROLASE C11ORF54"/>
    <property type="match status" value="1"/>
</dbReference>
<accession>A0AA39FBT1</accession>
<dbReference type="Proteomes" id="UP001168972">
    <property type="component" value="Unassembled WGS sequence"/>
</dbReference>
<keyword evidence="3" id="KW-0479">Metal-binding</keyword>
<evidence type="ECO:0000256" key="6">
    <source>
        <dbReference type="ARBA" id="ARBA00023242"/>
    </source>
</evidence>
<comment type="subcellular location">
    <subcellularLocation>
        <location evidence="1">Nucleus</location>
    </subcellularLocation>
</comment>
<proteinExistence type="predicted"/>
<comment type="subunit">
    <text evidence="2">Monomer.</text>
</comment>
<gene>
    <name evidence="8" type="ORF">PV327_004127</name>
</gene>
<dbReference type="GO" id="GO:0008270">
    <property type="term" value="F:zinc ion binding"/>
    <property type="evidence" value="ECO:0007669"/>
    <property type="project" value="TreeGrafter"/>
</dbReference>
<sequence length="316" mass="35105">MSSMDTNLKITERKLFTPTLEQIKDVISPALLKNFAEVSVEITNCPDLTKAPFALAASGLGDTGKLIEIGGPAFLLPLAQKDKIYDIQSILKQLNYNENAFVIGAGAGPWPQLSRNCEMMMNLVVSPSELKNETRLAWVGNEDHCVLQKCERSDTRFAILANLYVSQGECGRVLKVHVKKRVGKLDFIATMQNALATHYKNQLVGLGGTFMLKTGKAKQHVMPDFSTTPLTTEKSLNEWLHFYEMAAPLIAVGTFVSSESDLDLRPQHFHSYGNDEGGHYHIDTTPETAEYLGYFNIANDLYRIDQPLTSVNFGKD</sequence>
<dbReference type="EMBL" id="JAQQBR010001832">
    <property type="protein sequence ID" value="KAK0166635.1"/>
    <property type="molecule type" value="Genomic_DNA"/>
</dbReference>
<evidence type="ECO:0000256" key="5">
    <source>
        <dbReference type="ARBA" id="ARBA00022833"/>
    </source>
</evidence>
<evidence type="ECO:0000256" key="2">
    <source>
        <dbReference type="ARBA" id="ARBA00011245"/>
    </source>
</evidence>
<evidence type="ECO:0000256" key="1">
    <source>
        <dbReference type="ARBA" id="ARBA00004123"/>
    </source>
</evidence>
<comment type="caution">
    <text evidence="8">The sequence shown here is derived from an EMBL/GenBank/DDBJ whole genome shotgun (WGS) entry which is preliminary data.</text>
</comment>
<evidence type="ECO:0000313" key="9">
    <source>
        <dbReference type="Proteomes" id="UP001168972"/>
    </source>
</evidence>
<reference evidence="8" key="2">
    <citation type="submission" date="2023-03" db="EMBL/GenBank/DDBJ databases">
        <authorList>
            <person name="Inwood S.N."/>
            <person name="Skelly J.G."/>
            <person name="Guhlin J."/>
            <person name="Harrop T.W.R."/>
            <person name="Goldson S.G."/>
            <person name="Dearden P.K."/>
        </authorList>
    </citation>
    <scope>NUCLEOTIDE SEQUENCE</scope>
    <source>
        <strain evidence="8">Lincoln</strain>
        <tissue evidence="8">Whole body</tissue>
    </source>
</reference>
<reference evidence="8" key="1">
    <citation type="journal article" date="2023" name="bioRxiv">
        <title>Scaffold-level genome assemblies of two parasitoid biocontrol wasps reveal the parthenogenesis mechanism and an associated novel virus.</title>
        <authorList>
            <person name="Inwood S."/>
            <person name="Skelly J."/>
            <person name="Guhlin J."/>
            <person name="Harrop T."/>
            <person name="Goldson S."/>
            <person name="Dearden P."/>
        </authorList>
    </citation>
    <scope>NUCLEOTIDE SEQUENCE</scope>
    <source>
        <strain evidence="8">Lincoln</strain>
        <tissue evidence="8">Whole body</tissue>
    </source>
</reference>
<dbReference type="SMART" id="SM01168">
    <property type="entry name" value="DUF1907"/>
    <property type="match status" value="1"/>
</dbReference>
<dbReference type="GO" id="GO:0016788">
    <property type="term" value="F:hydrolase activity, acting on ester bonds"/>
    <property type="evidence" value="ECO:0007669"/>
    <property type="project" value="TreeGrafter"/>
</dbReference>
<organism evidence="8 9">
    <name type="scientific">Microctonus hyperodae</name>
    <name type="common">Parasitoid wasp</name>
    <dbReference type="NCBI Taxonomy" id="165561"/>
    <lineage>
        <taxon>Eukaryota</taxon>
        <taxon>Metazoa</taxon>
        <taxon>Ecdysozoa</taxon>
        <taxon>Arthropoda</taxon>
        <taxon>Hexapoda</taxon>
        <taxon>Insecta</taxon>
        <taxon>Pterygota</taxon>
        <taxon>Neoptera</taxon>
        <taxon>Endopterygota</taxon>
        <taxon>Hymenoptera</taxon>
        <taxon>Apocrita</taxon>
        <taxon>Ichneumonoidea</taxon>
        <taxon>Braconidae</taxon>
        <taxon>Euphorinae</taxon>
        <taxon>Microctonus</taxon>
    </lineage>
</organism>
<feature type="domain" description="DUF1907" evidence="7">
    <location>
        <begin position="26"/>
        <end position="304"/>
    </location>
</feature>
<dbReference type="CDD" id="cd17298">
    <property type="entry name" value="DUF1907"/>
    <property type="match status" value="1"/>
</dbReference>
<keyword evidence="4" id="KW-0378">Hydrolase</keyword>
<keyword evidence="5" id="KW-0862">Zinc</keyword>
<keyword evidence="6" id="KW-0539">Nucleus</keyword>
<evidence type="ECO:0000313" key="8">
    <source>
        <dbReference type="EMBL" id="KAK0166635.1"/>
    </source>
</evidence>
<dbReference type="InterPro" id="IPR015021">
    <property type="entry name" value="C11orf54_DUF1907"/>
</dbReference>
<protein>
    <recommendedName>
        <fullName evidence="7">DUF1907 domain-containing protein</fullName>
    </recommendedName>
</protein>
<dbReference type="SUPFAM" id="SSF117856">
    <property type="entry name" value="AF0104/ALDC/Ptd012-like"/>
    <property type="match status" value="1"/>
</dbReference>
<evidence type="ECO:0000256" key="4">
    <source>
        <dbReference type="ARBA" id="ARBA00022801"/>
    </source>
</evidence>
<dbReference type="GO" id="GO:0005634">
    <property type="term" value="C:nucleus"/>
    <property type="evidence" value="ECO:0007669"/>
    <property type="project" value="UniProtKB-SubCell"/>
</dbReference>
<dbReference type="AlphaFoldDB" id="A0AA39FBT1"/>
<dbReference type="Pfam" id="PF08925">
    <property type="entry name" value="DUF1907"/>
    <property type="match status" value="1"/>
</dbReference>
<keyword evidence="9" id="KW-1185">Reference proteome</keyword>
<evidence type="ECO:0000256" key="3">
    <source>
        <dbReference type="ARBA" id="ARBA00022723"/>
    </source>
</evidence>
<name>A0AA39FBT1_MICHY</name>
<evidence type="ECO:0000259" key="7">
    <source>
        <dbReference type="SMART" id="SM01168"/>
    </source>
</evidence>
<dbReference type="PANTHER" id="PTHR13204">
    <property type="entry name" value="PTD012 PROTEIN"/>
    <property type="match status" value="1"/>
</dbReference>